<keyword evidence="1" id="KW-1133">Transmembrane helix</keyword>
<gene>
    <name evidence="2" type="ORF">L210DRAFT_849900</name>
</gene>
<proteinExistence type="predicted"/>
<reference evidence="2" key="1">
    <citation type="submission" date="2019-10" db="EMBL/GenBank/DDBJ databases">
        <authorList>
            <consortium name="DOE Joint Genome Institute"/>
            <person name="Kuo A."/>
            <person name="Miyauchi S."/>
            <person name="Kiss E."/>
            <person name="Drula E."/>
            <person name="Kohler A."/>
            <person name="Sanchez-Garcia M."/>
            <person name="Andreopoulos B."/>
            <person name="Barry K.W."/>
            <person name="Bonito G."/>
            <person name="Buee M."/>
            <person name="Carver A."/>
            <person name="Chen C."/>
            <person name="Cichocki N."/>
            <person name="Clum A."/>
            <person name="Culley D."/>
            <person name="Crous P.W."/>
            <person name="Fauchery L."/>
            <person name="Girlanda M."/>
            <person name="Hayes R."/>
            <person name="Keri Z."/>
            <person name="LaButti K."/>
            <person name="Lipzen A."/>
            <person name="Lombard V."/>
            <person name="Magnuson J."/>
            <person name="Maillard F."/>
            <person name="Morin E."/>
            <person name="Murat C."/>
            <person name="Nolan M."/>
            <person name="Ohm R."/>
            <person name="Pangilinan J."/>
            <person name="Pereira M."/>
            <person name="Perotto S."/>
            <person name="Peter M."/>
            <person name="Riley R."/>
            <person name="Sitrit Y."/>
            <person name="Stielow B."/>
            <person name="Szollosi G."/>
            <person name="Zifcakova L."/>
            <person name="Stursova M."/>
            <person name="Spatafora J.W."/>
            <person name="Tedersoo L."/>
            <person name="Vaario L.-M."/>
            <person name="Yamada A."/>
            <person name="Yan M."/>
            <person name="Wang P."/>
            <person name="Xu J."/>
            <person name="Bruns T."/>
            <person name="Baldrian P."/>
            <person name="Vilgalys R."/>
            <person name="Henrissat B."/>
            <person name="Grigoriev I.V."/>
            <person name="Hibbett D."/>
            <person name="Nagy L.G."/>
            <person name="Martin F.M."/>
        </authorList>
    </citation>
    <scope>NUCLEOTIDE SEQUENCE</scope>
    <source>
        <strain evidence="2">BED1</strain>
    </source>
</reference>
<dbReference type="Proteomes" id="UP001194468">
    <property type="component" value="Unassembled WGS sequence"/>
</dbReference>
<feature type="transmembrane region" description="Helical" evidence="1">
    <location>
        <begin position="132"/>
        <end position="155"/>
    </location>
</feature>
<organism evidence="2 3">
    <name type="scientific">Boletus edulis BED1</name>
    <dbReference type="NCBI Taxonomy" id="1328754"/>
    <lineage>
        <taxon>Eukaryota</taxon>
        <taxon>Fungi</taxon>
        <taxon>Dikarya</taxon>
        <taxon>Basidiomycota</taxon>
        <taxon>Agaricomycotina</taxon>
        <taxon>Agaricomycetes</taxon>
        <taxon>Agaricomycetidae</taxon>
        <taxon>Boletales</taxon>
        <taxon>Boletineae</taxon>
        <taxon>Boletaceae</taxon>
        <taxon>Boletoideae</taxon>
        <taxon>Boletus</taxon>
    </lineage>
</organism>
<dbReference type="PANTHER" id="PTHR39605">
    <property type="entry name" value="MAJOR FACILITATOR SUPERFAMILY (MFS) PROFILE DOMAIN-CONTAINING PROTEIN"/>
    <property type="match status" value="1"/>
</dbReference>
<dbReference type="EMBL" id="WHUW01000004">
    <property type="protein sequence ID" value="KAF8447732.1"/>
    <property type="molecule type" value="Genomic_DNA"/>
</dbReference>
<reference evidence="2" key="2">
    <citation type="journal article" date="2020" name="Nat. Commun.">
        <title>Large-scale genome sequencing of mycorrhizal fungi provides insights into the early evolution of symbiotic traits.</title>
        <authorList>
            <person name="Miyauchi S."/>
            <person name="Kiss E."/>
            <person name="Kuo A."/>
            <person name="Drula E."/>
            <person name="Kohler A."/>
            <person name="Sanchez-Garcia M."/>
            <person name="Morin E."/>
            <person name="Andreopoulos B."/>
            <person name="Barry K.W."/>
            <person name="Bonito G."/>
            <person name="Buee M."/>
            <person name="Carver A."/>
            <person name="Chen C."/>
            <person name="Cichocki N."/>
            <person name="Clum A."/>
            <person name="Culley D."/>
            <person name="Crous P.W."/>
            <person name="Fauchery L."/>
            <person name="Girlanda M."/>
            <person name="Hayes R.D."/>
            <person name="Keri Z."/>
            <person name="LaButti K."/>
            <person name="Lipzen A."/>
            <person name="Lombard V."/>
            <person name="Magnuson J."/>
            <person name="Maillard F."/>
            <person name="Murat C."/>
            <person name="Nolan M."/>
            <person name="Ohm R.A."/>
            <person name="Pangilinan J."/>
            <person name="Pereira M.F."/>
            <person name="Perotto S."/>
            <person name="Peter M."/>
            <person name="Pfister S."/>
            <person name="Riley R."/>
            <person name="Sitrit Y."/>
            <person name="Stielow J.B."/>
            <person name="Szollosi G."/>
            <person name="Zifcakova L."/>
            <person name="Stursova M."/>
            <person name="Spatafora J.W."/>
            <person name="Tedersoo L."/>
            <person name="Vaario L.M."/>
            <person name="Yamada A."/>
            <person name="Yan M."/>
            <person name="Wang P."/>
            <person name="Xu J."/>
            <person name="Bruns T."/>
            <person name="Baldrian P."/>
            <person name="Vilgalys R."/>
            <person name="Dunand C."/>
            <person name="Henrissat B."/>
            <person name="Grigoriev I.V."/>
            <person name="Hibbett D."/>
            <person name="Nagy L.G."/>
            <person name="Martin F.M."/>
        </authorList>
    </citation>
    <scope>NUCLEOTIDE SEQUENCE</scope>
    <source>
        <strain evidence="2">BED1</strain>
    </source>
</reference>
<sequence>MDNLGCKSTSADPLEDVSNNGERANDGSISVWAWTSAIILASFSICLLAFPRLLLFLAEPSGGRATLTSLEKYLALHLGVILGILAITIVAVLPNDWPTGLQPRTVPSYHPLLRPVTAASLVMALLSDNRSVGTLTTTVLVGSSIVGLFGLWMLVFSGPPDISRKTGADKHTSSFIFGNKSAASVRKRLWKKEN</sequence>
<feature type="transmembrane region" description="Helical" evidence="1">
    <location>
        <begin position="31"/>
        <end position="54"/>
    </location>
</feature>
<protein>
    <submittedName>
        <fullName evidence="2">Uncharacterized protein</fullName>
    </submittedName>
</protein>
<name>A0AAD4GJD5_BOLED</name>
<accession>A0AAD4GJD5</accession>
<keyword evidence="1" id="KW-0472">Membrane</keyword>
<comment type="caution">
    <text evidence="2">The sequence shown here is derived from an EMBL/GenBank/DDBJ whole genome shotgun (WGS) entry which is preliminary data.</text>
</comment>
<evidence type="ECO:0000256" key="1">
    <source>
        <dbReference type="SAM" id="Phobius"/>
    </source>
</evidence>
<feature type="transmembrane region" description="Helical" evidence="1">
    <location>
        <begin position="74"/>
        <end position="93"/>
    </location>
</feature>
<keyword evidence="3" id="KW-1185">Reference proteome</keyword>
<evidence type="ECO:0000313" key="3">
    <source>
        <dbReference type="Proteomes" id="UP001194468"/>
    </source>
</evidence>
<dbReference type="AlphaFoldDB" id="A0AAD4GJD5"/>
<dbReference type="PANTHER" id="PTHR39605:SF1">
    <property type="entry name" value="MAJOR FACILITATOR SUPERFAMILY (MFS) PROFILE DOMAIN-CONTAINING PROTEIN"/>
    <property type="match status" value="1"/>
</dbReference>
<evidence type="ECO:0000313" key="2">
    <source>
        <dbReference type="EMBL" id="KAF8447732.1"/>
    </source>
</evidence>
<keyword evidence="1" id="KW-0812">Transmembrane</keyword>